<feature type="domain" description="PCI" evidence="6">
    <location>
        <begin position="78"/>
        <end position="130"/>
    </location>
</feature>
<evidence type="ECO:0000256" key="5">
    <source>
        <dbReference type="ARBA" id="ARBA00023242"/>
    </source>
</evidence>
<reference evidence="8" key="1">
    <citation type="submission" date="2020-08" db="EMBL/GenBank/DDBJ databases">
        <title>Plant Genome Project.</title>
        <authorList>
            <person name="Zhang R.-G."/>
        </authorList>
    </citation>
    <scope>NUCLEOTIDE SEQUENCE</scope>
    <source>
        <strain evidence="8">WSP0</strain>
        <tissue evidence="8">Leaf</tissue>
    </source>
</reference>
<dbReference type="InterPro" id="IPR000717">
    <property type="entry name" value="PCI_dom"/>
</dbReference>
<evidence type="ECO:0000259" key="6">
    <source>
        <dbReference type="Pfam" id="PF01399"/>
    </source>
</evidence>
<comment type="subcellular location">
    <subcellularLocation>
        <location evidence="2">Cytoplasm</location>
    </subcellularLocation>
    <subcellularLocation>
        <location evidence="1">Nucleus</location>
    </subcellularLocation>
</comment>
<feature type="domain" description="26S proteasome regulatory subunit Rpn7 N-terminal" evidence="7">
    <location>
        <begin position="16"/>
        <end position="71"/>
    </location>
</feature>
<evidence type="ECO:0000256" key="2">
    <source>
        <dbReference type="ARBA" id="ARBA00004496"/>
    </source>
</evidence>
<dbReference type="PANTHER" id="PTHR14145">
    <property type="entry name" value="26S PROTESOME SUBUNIT 6"/>
    <property type="match status" value="1"/>
</dbReference>
<keyword evidence="4" id="KW-0736">Signalosome</keyword>
<dbReference type="GO" id="GO:0005737">
    <property type="term" value="C:cytoplasm"/>
    <property type="evidence" value="ECO:0007669"/>
    <property type="project" value="UniProtKB-SubCell"/>
</dbReference>
<sequence>MFEKPGNSTMSCAIFYENLYLMGMRGASESMFMETGHELGNRYSKVIALQDIATYGGLCGLASFDRTELKASIPCLLLLNSSYDEICHKALIQYTNPFVSVDLGTMAAAFKTSTAGLEKELEALIRDNQILLTTVVISPKIA</sequence>
<accession>A0AAV6JRL3</accession>
<keyword evidence="3" id="KW-0963">Cytoplasm</keyword>
<evidence type="ECO:0000313" key="8">
    <source>
        <dbReference type="EMBL" id="KAG5541940.1"/>
    </source>
</evidence>
<dbReference type="AlphaFoldDB" id="A0AAV6JRL3"/>
<dbReference type="InterPro" id="IPR045135">
    <property type="entry name" value="Rpn7_N"/>
</dbReference>
<organism evidence="8 9">
    <name type="scientific">Rhododendron griersonianum</name>
    <dbReference type="NCBI Taxonomy" id="479676"/>
    <lineage>
        <taxon>Eukaryota</taxon>
        <taxon>Viridiplantae</taxon>
        <taxon>Streptophyta</taxon>
        <taxon>Embryophyta</taxon>
        <taxon>Tracheophyta</taxon>
        <taxon>Spermatophyta</taxon>
        <taxon>Magnoliopsida</taxon>
        <taxon>eudicotyledons</taxon>
        <taxon>Gunneridae</taxon>
        <taxon>Pentapetalae</taxon>
        <taxon>asterids</taxon>
        <taxon>Ericales</taxon>
        <taxon>Ericaceae</taxon>
        <taxon>Ericoideae</taxon>
        <taxon>Rhodoreae</taxon>
        <taxon>Rhododendron</taxon>
    </lineage>
</organism>
<keyword evidence="9" id="KW-1185">Reference proteome</keyword>
<dbReference type="EMBL" id="JACTNZ010000007">
    <property type="protein sequence ID" value="KAG5541940.1"/>
    <property type="molecule type" value="Genomic_DNA"/>
</dbReference>
<dbReference type="GO" id="GO:0008180">
    <property type="term" value="C:COP9 signalosome"/>
    <property type="evidence" value="ECO:0007669"/>
    <property type="project" value="UniProtKB-KW"/>
</dbReference>
<dbReference type="PANTHER" id="PTHR14145:SF2">
    <property type="entry name" value="COP9 SIGNALOSOME COMPLEX SUBUNIT 1"/>
    <property type="match status" value="1"/>
</dbReference>
<gene>
    <name evidence="8" type="ORF">RHGRI_021685</name>
</gene>
<keyword evidence="5" id="KW-0539">Nucleus</keyword>
<dbReference type="Pfam" id="PF10602">
    <property type="entry name" value="RPN7"/>
    <property type="match status" value="1"/>
</dbReference>
<evidence type="ECO:0000259" key="7">
    <source>
        <dbReference type="Pfam" id="PF10602"/>
    </source>
</evidence>
<evidence type="ECO:0000256" key="3">
    <source>
        <dbReference type="ARBA" id="ARBA00022490"/>
    </source>
</evidence>
<evidence type="ECO:0000256" key="4">
    <source>
        <dbReference type="ARBA" id="ARBA00022790"/>
    </source>
</evidence>
<dbReference type="Pfam" id="PF01399">
    <property type="entry name" value="PCI"/>
    <property type="match status" value="1"/>
</dbReference>
<comment type="caution">
    <text evidence="8">The sequence shown here is derived from an EMBL/GenBank/DDBJ whole genome shotgun (WGS) entry which is preliminary data.</text>
</comment>
<name>A0AAV6JRL3_9ERIC</name>
<evidence type="ECO:0000256" key="1">
    <source>
        <dbReference type="ARBA" id="ARBA00004123"/>
    </source>
</evidence>
<dbReference type="Proteomes" id="UP000823749">
    <property type="component" value="Chromosome 7"/>
</dbReference>
<dbReference type="InterPro" id="IPR019585">
    <property type="entry name" value="Rpn7/CSN1"/>
</dbReference>
<protein>
    <submittedName>
        <fullName evidence="8">Uncharacterized protein</fullName>
    </submittedName>
</protein>
<dbReference type="Gene3D" id="1.25.40.570">
    <property type="match status" value="2"/>
</dbReference>
<evidence type="ECO:0000313" key="9">
    <source>
        <dbReference type="Proteomes" id="UP000823749"/>
    </source>
</evidence>
<proteinExistence type="predicted"/>